<accession>A0A9P6KC68</accession>
<reference evidence="2" key="1">
    <citation type="journal article" date="2020" name="Fungal Divers.">
        <title>Resolving the Mortierellaceae phylogeny through synthesis of multi-gene phylogenetics and phylogenomics.</title>
        <authorList>
            <person name="Vandepol N."/>
            <person name="Liber J."/>
            <person name="Desiro A."/>
            <person name="Na H."/>
            <person name="Kennedy M."/>
            <person name="Barry K."/>
            <person name="Grigoriev I.V."/>
            <person name="Miller A.N."/>
            <person name="O'Donnell K."/>
            <person name="Stajich J.E."/>
            <person name="Bonito G."/>
        </authorList>
    </citation>
    <scope>NUCLEOTIDE SEQUENCE</scope>
    <source>
        <strain evidence="2">KOD1015</strain>
    </source>
</reference>
<evidence type="ECO:0000313" key="3">
    <source>
        <dbReference type="Proteomes" id="UP000780801"/>
    </source>
</evidence>
<organism evidence="2 3">
    <name type="scientific">Lunasporangiospora selenospora</name>
    <dbReference type="NCBI Taxonomy" id="979761"/>
    <lineage>
        <taxon>Eukaryota</taxon>
        <taxon>Fungi</taxon>
        <taxon>Fungi incertae sedis</taxon>
        <taxon>Mucoromycota</taxon>
        <taxon>Mortierellomycotina</taxon>
        <taxon>Mortierellomycetes</taxon>
        <taxon>Mortierellales</taxon>
        <taxon>Mortierellaceae</taxon>
        <taxon>Lunasporangiospora</taxon>
    </lineage>
</organism>
<feature type="region of interest" description="Disordered" evidence="1">
    <location>
        <begin position="83"/>
        <end position="104"/>
    </location>
</feature>
<evidence type="ECO:0000313" key="2">
    <source>
        <dbReference type="EMBL" id="KAF9579518.1"/>
    </source>
</evidence>
<evidence type="ECO:0000256" key="1">
    <source>
        <dbReference type="SAM" id="MobiDB-lite"/>
    </source>
</evidence>
<keyword evidence="3" id="KW-1185">Reference proteome</keyword>
<dbReference type="SUPFAM" id="SSF51197">
    <property type="entry name" value="Clavaminate synthase-like"/>
    <property type="match status" value="1"/>
</dbReference>
<sequence>MDPSAREANSVVSCWTALDNVNLSNGTLIIEPFPRLVDATTEKVLELPATEALDDPEYFLRYHRAISSRYLTELDPATAVEQARRNHVRSDCANPAPSKSKREGALTPDDLMTIIETCPIERQTPILVEIPAGSVVFLSGFVRHCSLGNSTSLFRRAFMPQYSAGKVETSEGGLVSLAVPCEE</sequence>
<comment type="caution">
    <text evidence="2">The sequence shown here is derived from an EMBL/GenBank/DDBJ whole genome shotgun (WGS) entry which is preliminary data.</text>
</comment>
<dbReference type="EMBL" id="JAABOA010002701">
    <property type="protein sequence ID" value="KAF9579518.1"/>
    <property type="molecule type" value="Genomic_DNA"/>
</dbReference>
<name>A0A9P6KC68_9FUNG</name>
<proteinExistence type="predicted"/>
<evidence type="ECO:0008006" key="4">
    <source>
        <dbReference type="Google" id="ProtNLM"/>
    </source>
</evidence>
<dbReference type="Gene3D" id="2.60.120.620">
    <property type="entry name" value="q2cbj1_9rhob like domain"/>
    <property type="match status" value="1"/>
</dbReference>
<dbReference type="AlphaFoldDB" id="A0A9P6KC68"/>
<dbReference type="Proteomes" id="UP000780801">
    <property type="component" value="Unassembled WGS sequence"/>
</dbReference>
<gene>
    <name evidence="2" type="ORF">BGW38_004194</name>
</gene>
<protein>
    <recommendedName>
        <fullName evidence="4">Phytanoyl-CoA dioxygenase (PhyH)</fullName>
    </recommendedName>
</protein>
<dbReference type="OrthoDB" id="445007at2759"/>